<dbReference type="EMBL" id="UINC01130650">
    <property type="protein sequence ID" value="SVD11846.1"/>
    <property type="molecule type" value="Genomic_DNA"/>
</dbReference>
<feature type="non-terminal residue" evidence="1">
    <location>
        <position position="26"/>
    </location>
</feature>
<dbReference type="AlphaFoldDB" id="A0A382SPT2"/>
<organism evidence="1">
    <name type="scientific">marine metagenome</name>
    <dbReference type="NCBI Taxonomy" id="408172"/>
    <lineage>
        <taxon>unclassified sequences</taxon>
        <taxon>metagenomes</taxon>
        <taxon>ecological metagenomes</taxon>
    </lineage>
</organism>
<proteinExistence type="predicted"/>
<accession>A0A382SPT2</accession>
<reference evidence="1" key="1">
    <citation type="submission" date="2018-05" db="EMBL/GenBank/DDBJ databases">
        <authorList>
            <person name="Lanie J.A."/>
            <person name="Ng W.-L."/>
            <person name="Kazmierczak K.M."/>
            <person name="Andrzejewski T.M."/>
            <person name="Davidsen T.M."/>
            <person name="Wayne K.J."/>
            <person name="Tettelin H."/>
            <person name="Glass J.I."/>
            <person name="Rusch D."/>
            <person name="Podicherti R."/>
            <person name="Tsui H.-C.T."/>
            <person name="Winkler M.E."/>
        </authorList>
    </citation>
    <scope>NUCLEOTIDE SEQUENCE</scope>
</reference>
<gene>
    <name evidence="1" type="ORF">METZ01_LOCUS364700</name>
</gene>
<evidence type="ECO:0000313" key="1">
    <source>
        <dbReference type="EMBL" id="SVD11846.1"/>
    </source>
</evidence>
<sequence length="26" mass="2772">MAIAKIERDGIEDGAIDTTKILDGIL</sequence>
<protein>
    <submittedName>
        <fullName evidence="1">Uncharacterized protein</fullName>
    </submittedName>
</protein>
<name>A0A382SPT2_9ZZZZ</name>